<evidence type="ECO:0000256" key="1">
    <source>
        <dbReference type="ARBA" id="ARBA00004141"/>
    </source>
</evidence>
<sequence length="322" mass="33273">MGILDTARGPAASLRGSPRGGASQAERGMTLMAVAMLLVPGMDALAKLLSAQLSPFQIAFIRFLLQSAFLGGLLAWQRRLAVPAAALPRLVLAGALVAGAIGCLFWSLTALPLANAIAIFFVEPLLLTLLSALLLGERVGWQRLAAVAVGLGGALIVIRPNWAAFGGMALLPLLAALFYAGQLTVLRSLAGQLPATQVQGYSALFAALLLGAALAIGSGQGVELLAWDTPQGVAWLYLAGIGVLSTVGYLLISGAMRRAGASILAPFQYLEIISATLLGYLIFGDLPDALTGLGTAIILGAGGYVFYRERRSAQADGPRPPE</sequence>
<dbReference type="RefSeq" id="WP_200257380.1">
    <property type="nucleotide sequence ID" value="NZ_NRSH01000036.1"/>
</dbReference>
<feature type="transmembrane region" description="Helical" evidence="6">
    <location>
        <begin position="201"/>
        <end position="222"/>
    </location>
</feature>
<dbReference type="InterPro" id="IPR000620">
    <property type="entry name" value="EamA_dom"/>
</dbReference>
<name>A0ABS1E5W3_9GAMM</name>
<dbReference type="Pfam" id="PF00892">
    <property type="entry name" value="EamA"/>
    <property type="match status" value="2"/>
</dbReference>
<proteinExistence type="predicted"/>
<feature type="domain" description="EamA" evidence="7">
    <location>
        <begin position="169"/>
        <end position="300"/>
    </location>
</feature>
<keyword evidence="3 6" id="KW-1133">Transmembrane helix</keyword>
<evidence type="ECO:0000256" key="3">
    <source>
        <dbReference type="ARBA" id="ARBA00022989"/>
    </source>
</evidence>
<comment type="caution">
    <text evidence="8">The sequence shown here is derived from an EMBL/GenBank/DDBJ whole genome shotgun (WGS) entry which is preliminary data.</text>
</comment>
<dbReference type="InterPro" id="IPR037185">
    <property type="entry name" value="EmrE-like"/>
</dbReference>
<dbReference type="PANTHER" id="PTHR22911:SF6">
    <property type="entry name" value="SOLUTE CARRIER FAMILY 35 MEMBER G1"/>
    <property type="match status" value="1"/>
</dbReference>
<feature type="transmembrane region" description="Helical" evidence="6">
    <location>
        <begin position="56"/>
        <end position="75"/>
    </location>
</feature>
<feature type="transmembrane region" description="Helical" evidence="6">
    <location>
        <begin position="113"/>
        <end position="135"/>
    </location>
</feature>
<dbReference type="Proteomes" id="UP000738126">
    <property type="component" value="Unassembled WGS sequence"/>
</dbReference>
<reference evidence="8 9" key="1">
    <citation type="journal article" date="2020" name="Microorganisms">
        <title>Osmotic Adaptation and Compatible Solute Biosynthesis of Phototrophic Bacteria as Revealed from Genome Analyses.</title>
        <authorList>
            <person name="Imhoff J.F."/>
            <person name="Rahn T."/>
            <person name="Kunzel S."/>
            <person name="Keller A."/>
            <person name="Neulinger S.C."/>
        </authorList>
    </citation>
    <scope>NUCLEOTIDE SEQUENCE [LARGE SCALE GENOMIC DNA]</scope>
    <source>
        <strain evidence="8 9">DSM 15116</strain>
    </source>
</reference>
<feature type="region of interest" description="Disordered" evidence="5">
    <location>
        <begin position="1"/>
        <end position="23"/>
    </location>
</feature>
<evidence type="ECO:0000313" key="9">
    <source>
        <dbReference type="Proteomes" id="UP000738126"/>
    </source>
</evidence>
<comment type="subcellular location">
    <subcellularLocation>
        <location evidence="1">Membrane</location>
        <topology evidence="1">Multi-pass membrane protein</topology>
    </subcellularLocation>
</comment>
<feature type="domain" description="EamA" evidence="7">
    <location>
        <begin position="28"/>
        <end position="158"/>
    </location>
</feature>
<dbReference type="SUPFAM" id="SSF103481">
    <property type="entry name" value="Multidrug resistance efflux transporter EmrE"/>
    <property type="match status" value="2"/>
</dbReference>
<organism evidence="8 9">
    <name type="scientific">Halorhodospira neutriphila</name>
    <dbReference type="NCBI Taxonomy" id="168379"/>
    <lineage>
        <taxon>Bacteria</taxon>
        <taxon>Pseudomonadati</taxon>
        <taxon>Pseudomonadota</taxon>
        <taxon>Gammaproteobacteria</taxon>
        <taxon>Chromatiales</taxon>
        <taxon>Ectothiorhodospiraceae</taxon>
        <taxon>Halorhodospira</taxon>
    </lineage>
</organism>
<evidence type="ECO:0000256" key="4">
    <source>
        <dbReference type="ARBA" id="ARBA00023136"/>
    </source>
</evidence>
<evidence type="ECO:0000259" key="7">
    <source>
        <dbReference type="Pfam" id="PF00892"/>
    </source>
</evidence>
<feature type="transmembrane region" description="Helical" evidence="6">
    <location>
        <begin position="144"/>
        <end position="162"/>
    </location>
</feature>
<gene>
    <name evidence="8" type="ORF">CKO13_04750</name>
</gene>
<evidence type="ECO:0000313" key="8">
    <source>
        <dbReference type="EMBL" id="MBK1726343.1"/>
    </source>
</evidence>
<keyword evidence="2 6" id="KW-0812">Transmembrane</keyword>
<dbReference type="PANTHER" id="PTHR22911">
    <property type="entry name" value="ACYL-MALONYL CONDENSING ENZYME-RELATED"/>
    <property type="match status" value="1"/>
</dbReference>
<feature type="transmembrane region" description="Helical" evidence="6">
    <location>
        <begin position="168"/>
        <end position="189"/>
    </location>
</feature>
<keyword evidence="4 6" id="KW-0472">Membrane</keyword>
<protein>
    <recommendedName>
        <fullName evidence="7">EamA domain-containing protein</fullName>
    </recommendedName>
</protein>
<evidence type="ECO:0000256" key="2">
    <source>
        <dbReference type="ARBA" id="ARBA00022692"/>
    </source>
</evidence>
<evidence type="ECO:0000256" key="5">
    <source>
        <dbReference type="SAM" id="MobiDB-lite"/>
    </source>
</evidence>
<evidence type="ECO:0000256" key="6">
    <source>
        <dbReference type="SAM" id="Phobius"/>
    </source>
</evidence>
<feature type="transmembrane region" description="Helical" evidence="6">
    <location>
        <begin position="87"/>
        <end position="107"/>
    </location>
</feature>
<feature type="transmembrane region" description="Helical" evidence="6">
    <location>
        <begin position="264"/>
        <end position="283"/>
    </location>
</feature>
<keyword evidence="9" id="KW-1185">Reference proteome</keyword>
<feature type="transmembrane region" description="Helical" evidence="6">
    <location>
        <begin position="234"/>
        <end position="252"/>
    </location>
</feature>
<dbReference type="EMBL" id="NRSH01000036">
    <property type="protein sequence ID" value="MBK1726343.1"/>
    <property type="molecule type" value="Genomic_DNA"/>
</dbReference>
<accession>A0ABS1E5W3</accession>
<feature type="transmembrane region" description="Helical" evidence="6">
    <location>
        <begin position="289"/>
        <end position="307"/>
    </location>
</feature>